<sequence>MLMAAERTMLVADDTTGFLLFFFVDPCLLTCFCEMTLFRLAEHGGPEQRKMFILWLLTPSVS</sequence>
<dbReference type="AlphaFoldDB" id="J3M7J2"/>
<dbReference type="Gramene" id="OB05G25660.1">
    <property type="protein sequence ID" value="OB05G25660.1"/>
    <property type="gene ID" value="OB05G25660"/>
</dbReference>
<evidence type="ECO:0000313" key="2">
    <source>
        <dbReference type="Proteomes" id="UP000006038"/>
    </source>
</evidence>
<accession>J3M7J2</accession>
<evidence type="ECO:0000313" key="1">
    <source>
        <dbReference type="EnsemblPlants" id="OB05G25660.1"/>
    </source>
</evidence>
<reference evidence="1" key="1">
    <citation type="journal article" date="2013" name="Nat. Commun.">
        <title>Whole-genome sequencing of Oryza brachyantha reveals mechanisms underlying Oryza genome evolution.</title>
        <authorList>
            <person name="Chen J."/>
            <person name="Huang Q."/>
            <person name="Gao D."/>
            <person name="Wang J."/>
            <person name="Lang Y."/>
            <person name="Liu T."/>
            <person name="Li B."/>
            <person name="Bai Z."/>
            <person name="Luis Goicoechea J."/>
            <person name="Liang C."/>
            <person name="Chen C."/>
            <person name="Zhang W."/>
            <person name="Sun S."/>
            <person name="Liao Y."/>
            <person name="Zhang X."/>
            <person name="Yang L."/>
            <person name="Song C."/>
            <person name="Wang M."/>
            <person name="Shi J."/>
            <person name="Liu G."/>
            <person name="Liu J."/>
            <person name="Zhou H."/>
            <person name="Zhou W."/>
            <person name="Yu Q."/>
            <person name="An N."/>
            <person name="Chen Y."/>
            <person name="Cai Q."/>
            <person name="Wang B."/>
            <person name="Liu B."/>
            <person name="Min J."/>
            <person name="Huang Y."/>
            <person name="Wu H."/>
            <person name="Li Z."/>
            <person name="Zhang Y."/>
            <person name="Yin Y."/>
            <person name="Song W."/>
            <person name="Jiang J."/>
            <person name="Jackson S.A."/>
            <person name="Wing R.A."/>
            <person name="Wang J."/>
            <person name="Chen M."/>
        </authorList>
    </citation>
    <scope>NUCLEOTIDE SEQUENCE [LARGE SCALE GENOMIC DNA]</scope>
    <source>
        <strain evidence="1">cv. IRGC 101232</strain>
    </source>
</reference>
<reference evidence="1" key="2">
    <citation type="submission" date="2013-04" db="UniProtKB">
        <authorList>
            <consortium name="EnsemblPlants"/>
        </authorList>
    </citation>
    <scope>IDENTIFICATION</scope>
</reference>
<proteinExistence type="predicted"/>
<protein>
    <submittedName>
        <fullName evidence="1">Uncharacterized protein</fullName>
    </submittedName>
</protein>
<dbReference type="EnsemblPlants" id="OB05G25660.1">
    <property type="protein sequence ID" value="OB05G25660.1"/>
    <property type="gene ID" value="OB05G25660"/>
</dbReference>
<name>J3M7J2_ORYBR</name>
<organism evidence="1">
    <name type="scientific">Oryza brachyantha</name>
    <name type="common">malo sina</name>
    <dbReference type="NCBI Taxonomy" id="4533"/>
    <lineage>
        <taxon>Eukaryota</taxon>
        <taxon>Viridiplantae</taxon>
        <taxon>Streptophyta</taxon>
        <taxon>Embryophyta</taxon>
        <taxon>Tracheophyta</taxon>
        <taxon>Spermatophyta</taxon>
        <taxon>Magnoliopsida</taxon>
        <taxon>Liliopsida</taxon>
        <taxon>Poales</taxon>
        <taxon>Poaceae</taxon>
        <taxon>BOP clade</taxon>
        <taxon>Oryzoideae</taxon>
        <taxon>Oryzeae</taxon>
        <taxon>Oryzinae</taxon>
        <taxon>Oryza</taxon>
    </lineage>
</organism>
<dbReference type="HOGENOM" id="CLU_2907709_0_0_1"/>
<keyword evidence="2" id="KW-1185">Reference proteome</keyword>
<dbReference type="Proteomes" id="UP000006038">
    <property type="component" value="Chromosome 5"/>
</dbReference>